<dbReference type="InterPro" id="IPR037176">
    <property type="entry name" value="Osmotin/thaumatin-like_sf"/>
</dbReference>
<dbReference type="Gene3D" id="3.30.920.50">
    <property type="entry name" value="Beta-1,3-glucanase, C-terminal domain"/>
    <property type="match status" value="1"/>
</dbReference>
<comment type="caution">
    <text evidence="3">The sequence shown here is derived from an EMBL/GenBank/DDBJ whole genome shotgun (WGS) entry which is preliminary data.</text>
</comment>
<dbReference type="Gene3D" id="2.60.110.10">
    <property type="entry name" value="Thaumatin"/>
    <property type="match status" value="1"/>
</dbReference>
<proteinExistence type="predicted"/>
<dbReference type="PROSITE" id="PS52006">
    <property type="entry name" value="GH64"/>
    <property type="match status" value="1"/>
</dbReference>
<accession>A0AAJ0DGH0</accession>
<dbReference type="CDD" id="cd09220">
    <property type="entry name" value="GH64-GluB-like"/>
    <property type="match status" value="1"/>
</dbReference>
<keyword evidence="4" id="KW-1185">Reference proteome</keyword>
<feature type="region of interest" description="Disordered" evidence="1">
    <location>
        <begin position="1"/>
        <end position="110"/>
    </location>
</feature>
<evidence type="ECO:0000313" key="4">
    <source>
        <dbReference type="Proteomes" id="UP001271007"/>
    </source>
</evidence>
<dbReference type="Pfam" id="PF16483">
    <property type="entry name" value="Glyco_hydro_64"/>
    <property type="match status" value="1"/>
</dbReference>
<dbReference type="PANTHER" id="PTHR38165">
    <property type="match status" value="1"/>
</dbReference>
<feature type="compositionally biased region" description="Polar residues" evidence="1">
    <location>
        <begin position="83"/>
        <end position="110"/>
    </location>
</feature>
<evidence type="ECO:0000259" key="2">
    <source>
        <dbReference type="PROSITE" id="PS52006"/>
    </source>
</evidence>
<feature type="domain" description="GH64" evidence="2">
    <location>
        <begin position="113"/>
        <end position="469"/>
    </location>
</feature>
<dbReference type="InterPro" id="IPR032477">
    <property type="entry name" value="Glyco_hydro_64"/>
</dbReference>
<dbReference type="EMBL" id="JAWDJX010000036">
    <property type="protein sequence ID" value="KAK3049862.1"/>
    <property type="molecule type" value="Genomic_DNA"/>
</dbReference>
<reference evidence="3" key="1">
    <citation type="submission" date="2023-04" db="EMBL/GenBank/DDBJ databases">
        <title>Black Yeasts Isolated from many extreme environments.</title>
        <authorList>
            <person name="Coleine C."/>
            <person name="Stajich J.E."/>
            <person name="Selbmann L."/>
        </authorList>
    </citation>
    <scope>NUCLEOTIDE SEQUENCE</scope>
    <source>
        <strain evidence="3">CCFEE 5312</strain>
    </source>
</reference>
<gene>
    <name evidence="3" type="ORF">LTR09_008782</name>
</gene>
<feature type="compositionally biased region" description="Acidic residues" evidence="1">
    <location>
        <begin position="19"/>
        <end position="29"/>
    </location>
</feature>
<dbReference type="PANTHER" id="PTHR38165:SF1">
    <property type="entry name" value="GLUCANASE B"/>
    <property type="match status" value="1"/>
</dbReference>
<organism evidence="3 4">
    <name type="scientific">Extremus antarcticus</name>
    <dbReference type="NCBI Taxonomy" id="702011"/>
    <lineage>
        <taxon>Eukaryota</taxon>
        <taxon>Fungi</taxon>
        <taxon>Dikarya</taxon>
        <taxon>Ascomycota</taxon>
        <taxon>Pezizomycotina</taxon>
        <taxon>Dothideomycetes</taxon>
        <taxon>Dothideomycetidae</taxon>
        <taxon>Mycosphaerellales</taxon>
        <taxon>Extremaceae</taxon>
        <taxon>Extremus</taxon>
    </lineage>
</organism>
<name>A0AAJ0DGH0_9PEZI</name>
<dbReference type="InterPro" id="IPR037398">
    <property type="entry name" value="Glyco_hydro_64_fam"/>
</dbReference>
<dbReference type="InterPro" id="IPR042517">
    <property type="entry name" value="Glyco_hydro_64_N_2"/>
</dbReference>
<evidence type="ECO:0000256" key="1">
    <source>
        <dbReference type="SAM" id="MobiDB-lite"/>
    </source>
</evidence>
<dbReference type="AlphaFoldDB" id="A0AAJ0DGH0"/>
<feature type="compositionally biased region" description="Basic residues" evidence="1">
    <location>
        <begin position="70"/>
        <end position="82"/>
    </location>
</feature>
<sequence>MSGLLERARSVFKRKPRDDEDDFDDGFDERDERDLDEQDARDGRNERGPISPVVGPNGIVQSHPQQPHHGQPHHSQPQHHNSRPGQHQNGPRHQQAQTGDGQQPLAQVSATRSGQLEIALHNDTNSSTVFAYITGQAIDRGNALFLLSSDAETPYYPGSPSATGTKLAQNVSIDLGIPGNTVYATIPRLAGGRIWFSVGAPLQFAVNPGPGLIEPSVFNQADPNHNVNFGFAEFTFNSAQVFVNISYVDFVGLPVALTLEDTNGTTQHVSGMRANGLETVAQGLRTQTAKDGRRWSSLIVPRTDGQVLRVLSPNSGVLLNPSWFQTYWTDYVSAVYSRYTSTRLTIDTQASYGNVTGQVDGSRNLNFGAGGQFPRPSASDIFSCSTGPFATGGNGETNAIIPRLAAAFNRSTLLQSSNHPDGVGPRDYYKNATTNHYARIVHAANLDGKGYAFPYDDVTPDGGVPQEGAAFSYSPALLTVSVGGRNAHT</sequence>
<dbReference type="Proteomes" id="UP001271007">
    <property type="component" value="Unassembled WGS sequence"/>
</dbReference>
<protein>
    <recommendedName>
        <fullName evidence="2">GH64 domain-containing protein</fullName>
    </recommendedName>
</protein>
<feature type="compositionally biased region" description="Basic and acidic residues" evidence="1">
    <location>
        <begin position="30"/>
        <end position="47"/>
    </location>
</feature>
<evidence type="ECO:0000313" key="3">
    <source>
        <dbReference type="EMBL" id="KAK3049862.1"/>
    </source>
</evidence>